<comment type="subcellular location">
    <subcellularLocation>
        <location evidence="1 9">Membrane</location>
        <topology evidence="1 9">Multi-pass membrane protein</topology>
    </subcellularLocation>
</comment>
<dbReference type="GO" id="GO:0006879">
    <property type="term" value="P:intracellular iron ion homeostasis"/>
    <property type="evidence" value="ECO:0007669"/>
    <property type="project" value="TreeGrafter"/>
</dbReference>
<evidence type="ECO:0000256" key="5">
    <source>
        <dbReference type="ARBA" id="ARBA00023065"/>
    </source>
</evidence>
<protein>
    <recommendedName>
        <fullName evidence="9">Chloride channel protein</fullName>
    </recommendedName>
</protein>
<evidence type="ECO:0000256" key="7">
    <source>
        <dbReference type="ARBA" id="ARBA00023214"/>
    </source>
</evidence>
<reference evidence="12 13" key="1">
    <citation type="journal article" date="2015" name="Sci. Rep.">
        <title>Chromosome-level genome map provides insights into diverse defense mechanisms in the medicinal fungus Ganoderma sinense.</title>
        <authorList>
            <person name="Zhu Y."/>
            <person name="Xu J."/>
            <person name="Sun C."/>
            <person name="Zhou S."/>
            <person name="Xu H."/>
            <person name="Nelson D.R."/>
            <person name="Qian J."/>
            <person name="Song J."/>
            <person name="Luo H."/>
            <person name="Xiang L."/>
            <person name="Li Y."/>
            <person name="Xu Z."/>
            <person name="Ji A."/>
            <person name="Wang L."/>
            <person name="Lu S."/>
            <person name="Hayward A."/>
            <person name="Sun W."/>
            <person name="Li X."/>
            <person name="Schwartz D.C."/>
            <person name="Wang Y."/>
            <person name="Chen S."/>
        </authorList>
    </citation>
    <scope>NUCLEOTIDE SEQUENCE [LARGE SCALE GENOMIC DNA]</scope>
    <source>
        <strain evidence="12 13">ZZ0214-1</strain>
    </source>
</reference>
<dbReference type="GO" id="GO:0004672">
    <property type="term" value="F:protein kinase activity"/>
    <property type="evidence" value="ECO:0007669"/>
    <property type="project" value="InterPro"/>
</dbReference>
<dbReference type="SMART" id="SM00220">
    <property type="entry name" value="S_TKc"/>
    <property type="match status" value="1"/>
</dbReference>
<feature type="transmembrane region" description="Helical" evidence="9">
    <location>
        <begin position="497"/>
        <end position="516"/>
    </location>
</feature>
<dbReference type="InterPro" id="IPR014743">
    <property type="entry name" value="Cl-channel_core"/>
</dbReference>
<evidence type="ECO:0000256" key="3">
    <source>
        <dbReference type="ARBA" id="ARBA00022692"/>
    </source>
</evidence>
<dbReference type="Gene3D" id="1.10.510.10">
    <property type="entry name" value="Transferase(Phosphotransferase) domain 1"/>
    <property type="match status" value="1"/>
</dbReference>
<feature type="transmembrane region" description="Helical" evidence="9">
    <location>
        <begin position="428"/>
        <end position="449"/>
    </location>
</feature>
<organism evidence="12 13">
    <name type="scientific">Ganoderma sinense ZZ0214-1</name>
    <dbReference type="NCBI Taxonomy" id="1077348"/>
    <lineage>
        <taxon>Eukaryota</taxon>
        <taxon>Fungi</taxon>
        <taxon>Dikarya</taxon>
        <taxon>Basidiomycota</taxon>
        <taxon>Agaricomycotina</taxon>
        <taxon>Agaricomycetes</taxon>
        <taxon>Polyporales</taxon>
        <taxon>Polyporaceae</taxon>
        <taxon>Ganoderma</taxon>
    </lineage>
</organism>
<dbReference type="Gene3D" id="3.10.580.10">
    <property type="entry name" value="CBS-domain"/>
    <property type="match status" value="1"/>
</dbReference>
<evidence type="ECO:0000256" key="9">
    <source>
        <dbReference type="RuleBase" id="RU361221"/>
    </source>
</evidence>
<evidence type="ECO:0000256" key="6">
    <source>
        <dbReference type="ARBA" id="ARBA00023136"/>
    </source>
</evidence>
<dbReference type="Pfam" id="PF00654">
    <property type="entry name" value="Voltage_CLC"/>
    <property type="match status" value="1"/>
</dbReference>
<dbReference type="FunFam" id="1.10.3080.10:FF:000011">
    <property type="entry name" value="Chloride channel protein"/>
    <property type="match status" value="1"/>
</dbReference>
<gene>
    <name evidence="12" type="ORF">GSI_01660</name>
</gene>
<dbReference type="InterPro" id="IPR046342">
    <property type="entry name" value="CBS_dom_sf"/>
</dbReference>
<dbReference type="SUPFAM" id="SSF56112">
    <property type="entry name" value="Protein kinase-like (PK-like)"/>
    <property type="match status" value="1"/>
</dbReference>
<dbReference type="GO" id="GO:0006878">
    <property type="term" value="P:intracellular copper ion homeostasis"/>
    <property type="evidence" value="ECO:0007669"/>
    <property type="project" value="TreeGrafter"/>
</dbReference>
<dbReference type="InterPro" id="IPR000644">
    <property type="entry name" value="CBS_dom"/>
</dbReference>
<evidence type="ECO:0000259" key="11">
    <source>
        <dbReference type="PROSITE" id="PS51371"/>
    </source>
</evidence>
<dbReference type="PANTHER" id="PTHR45711:SF9">
    <property type="entry name" value="ANION_PROTON EXCHANGE TRANSPORTER GEF1"/>
    <property type="match status" value="1"/>
</dbReference>
<dbReference type="STRING" id="1077348.A0A2G8SQG6"/>
<proteinExistence type="inferred from homology"/>
<keyword evidence="2 9" id="KW-0813">Transport</keyword>
<evidence type="ECO:0000256" key="2">
    <source>
        <dbReference type="ARBA" id="ARBA00022448"/>
    </source>
</evidence>
<feature type="transmembrane region" description="Helical" evidence="9">
    <location>
        <begin position="635"/>
        <end position="652"/>
    </location>
</feature>
<dbReference type="GO" id="GO:0005794">
    <property type="term" value="C:Golgi apparatus"/>
    <property type="evidence" value="ECO:0007669"/>
    <property type="project" value="TreeGrafter"/>
</dbReference>
<dbReference type="CDD" id="cd04591">
    <property type="entry name" value="CBS_pair_voltage-gated_CLC_euk_bac"/>
    <property type="match status" value="1"/>
</dbReference>
<dbReference type="GO" id="GO:0005247">
    <property type="term" value="F:voltage-gated chloride channel activity"/>
    <property type="evidence" value="ECO:0007669"/>
    <property type="project" value="TreeGrafter"/>
</dbReference>
<sequence>MLPFHASPTHQHPLSYMKMSGGLYEDEYFWRDHQAWLAESGYMLRPRYRKDWEPSWLKSKKFYLLCEDGKGALRNKVMDAVRTSDSRIVFLKQVNKSYCPWEEEINRMFTMSGPPATDRHNSVAPVYEVLQSPLDNNIIILVMPYLMRINGVRFATVGEGVECIRQLLEGLQFLHRHNLAHCDIHVNNVMMDPTPLFSELPHPVRPHKSYDFKRRVTQRTRTSHPTKYYYIDFGLSILCPPADASPLIHVSFGGDKTVPEYEDPSVLRDPYKIDVYCLGNLLQIQFLGKNRHFDVFKPLFAEMTQRDPGARPSIDEAFSQFEQLRGSLATQALRSRMVTNTCRVSMTRDRRQSFHDIRPLHHGDEELEQLQRYEDFTTIDWIQDSIIERNRRLRAARKLNTPYHGPRGNVSLAWIWARLQEVAHAGQSWFVVSLVGIAIGVNAAVISIVTEWLSDIKMGYCSDGWWLNQQFCCWEIDGEGDTCEAWHQWSTAMPARWAIYVLFAAAFSFVAAHLVRSLAKYAAGSGISEIKCIIGGFIMKGFLGFWTFLVKSITLPLVIASGLSVGKEGPSVHVACCVGNLIASMFKGFSRSQVKMREILTASSAAGVAVAFGSPIGGVMFSIEEMSSVFSIKTMWRSFFCALVATVTLSAMNPYRSGKLVLFQVTYDRDWHFFEIFFFIILGIFGGLYGAFVVKFNLQVAAFRKRYLKNHAIAEAVTLATITAMIGWFNHFMRIDMTESMEILFRECDGASDFDHICQTAYQWPMVNSLFLATVLRMGLVVISYGCKVPAGIFVPSMAIGATFGRMVGVIVKAINRAYLGVGIFSVCPPDAPCITPGTYALLGAAAALSGVMRLTVTVVVIMFELTGALTYILPTMIVLLVTKAVGDFLGTTGIAEEMIRFNGFPFLEKDDHAYNVPVSRVMRRDLKTLPVSGLSVKEIEDVLTSTDVKGFPVVSADGKNILMGFIDRSQLRYVLEKSRGLQDVRPDTAVSFARDPEDLEDAGFAGAAAGPAVGLDEELSMGIMENTTMEDVLKLWPWVNQTPLTVSPQLPLEIAMQLFKRMGPRVILVEDHGTLVGLVTVKDVLRFTMLEQHNVQYSPWSGEDFDGLVDEARTLTSNFADDVLSWSRRLFRRS</sequence>
<dbReference type="PROSITE" id="PS51371">
    <property type="entry name" value="CBS"/>
    <property type="match status" value="2"/>
</dbReference>
<dbReference type="OrthoDB" id="44789at2759"/>
<dbReference type="Proteomes" id="UP000230002">
    <property type="component" value="Unassembled WGS sequence"/>
</dbReference>
<keyword evidence="8" id="KW-0129">CBS domain</keyword>
<feature type="transmembrane region" description="Helical" evidence="9">
    <location>
        <begin position="601"/>
        <end position="623"/>
    </location>
</feature>
<comment type="caution">
    <text evidence="12">The sequence shown here is derived from an EMBL/GenBank/DDBJ whole genome shotgun (WGS) entry which is preliminary data.</text>
</comment>
<evidence type="ECO:0000313" key="13">
    <source>
        <dbReference type="Proteomes" id="UP000230002"/>
    </source>
</evidence>
<dbReference type="PROSITE" id="PS50011">
    <property type="entry name" value="PROTEIN_KINASE_DOM"/>
    <property type="match status" value="1"/>
</dbReference>
<name>A0A2G8SQG6_9APHY</name>
<feature type="transmembrane region" description="Helical" evidence="9">
    <location>
        <begin position="870"/>
        <end position="891"/>
    </location>
</feature>
<dbReference type="AlphaFoldDB" id="A0A2G8SQG6"/>
<evidence type="ECO:0000256" key="1">
    <source>
        <dbReference type="ARBA" id="ARBA00004141"/>
    </source>
</evidence>
<dbReference type="PRINTS" id="PR00762">
    <property type="entry name" value="CLCHANNEL"/>
</dbReference>
<feature type="domain" description="CBS" evidence="11">
    <location>
        <begin position="1040"/>
        <end position="1096"/>
    </location>
</feature>
<dbReference type="InterPro" id="IPR000719">
    <property type="entry name" value="Prot_kinase_dom"/>
</dbReference>
<feature type="transmembrane region" description="Helical" evidence="9">
    <location>
        <begin position="673"/>
        <end position="692"/>
    </location>
</feature>
<evidence type="ECO:0000256" key="4">
    <source>
        <dbReference type="ARBA" id="ARBA00022989"/>
    </source>
</evidence>
<dbReference type="GO" id="GO:0005524">
    <property type="term" value="F:ATP binding"/>
    <property type="evidence" value="ECO:0007669"/>
    <property type="project" value="InterPro"/>
</dbReference>
<feature type="domain" description="CBS" evidence="11">
    <location>
        <begin position="923"/>
        <end position="985"/>
    </location>
</feature>
<feature type="transmembrane region" description="Helical" evidence="9">
    <location>
        <begin position="712"/>
        <end position="732"/>
    </location>
</feature>
<comment type="similarity">
    <text evidence="9">Belongs to the chloride channel (TC 2.A.49) family.</text>
</comment>
<evidence type="ECO:0000259" key="10">
    <source>
        <dbReference type="PROSITE" id="PS50011"/>
    </source>
</evidence>
<evidence type="ECO:0000313" key="12">
    <source>
        <dbReference type="EMBL" id="PIL36000.1"/>
    </source>
</evidence>
<keyword evidence="6 9" id="KW-0472">Membrane</keyword>
<keyword evidence="4 9" id="KW-1133">Transmembrane helix</keyword>
<dbReference type="CDD" id="cd03684">
    <property type="entry name" value="ClC_3_like"/>
    <property type="match status" value="1"/>
</dbReference>
<dbReference type="Pfam" id="PF00571">
    <property type="entry name" value="CBS"/>
    <property type="match status" value="2"/>
</dbReference>
<feature type="transmembrane region" description="Helical" evidence="9">
    <location>
        <begin position="537"/>
        <end position="559"/>
    </location>
</feature>
<dbReference type="Gene3D" id="1.10.3080.10">
    <property type="entry name" value="Clc chloride channel"/>
    <property type="match status" value="1"/>
</dbReference>
<keyword evidence="7 9" id="KW-0868">Chloride</keyword>
<dbReference type="GO" id="GO:0000324">
    <property type="term" value="C:fungal-type vacuole"/>
    <property type="evidence" value="ECO:0007669"/>
    <property type="project" value="TreeGrafter"/>
</dbReference>
<dbReference type="GO" id="GO:0005769">
    <property type="term" value="C:early endosome"/>
    <property type="evidence" value="ECO:0007669"/>
    <property type="project" value="TreeGrafter"/>
</dbReference>
<accession>A0A2G8SQG6</accession>
<keyword evidence="5 9" id="KW-0406">Ion transport</keyword>
<keyword evidence="3 9" id="KW-0812">Transmembrane</keyword>
<feature type="transmembrane region" description="Helical" evidence="9">
    <location>
        <begin position="571"/>
        <end position="589"/>
    </location>
</feature>
<feature type="domain" description="Protein kinase" evidence="10">
    <location>
        <begin position="62"/>
        <end position="324"/>
    </location>
</feature>
<keyword evidence="13" id="KW-1185">Reference proteome</keyword>
<feature type="transmembrane region" description="Helical" evidence="9">
    <location>
        <begin position="840"/>
        <end position="864"/>
    </location>
</feature>
<dbReference type="SMART" id="SM00116">
    <property type="entry name" value="CBS"/>
    <property type="match status" value="2"/>
</dbReference>
<dbReference type="Gene3D" id="3.90.1280.20">
    <property type="match status" value="1"/>
</dbReference>
<dbReference type="SUPFAM" id="SSF81340">
    <property type="entry name" value="Clc chloride channel"/>
    <property type="match status" value="1"/>
</dbReference>
<dbReference type="InterPro" id="IPR011009">
    <property type="entry name" value="Kinase-like_dom_sf"/>
</dbReference>
<dbReference type="PANTHER" id="PTHR45711">
    <property type="entry name" value="CHLORIDE CHANNEL PROTEIN"/>
    <property type="match status" value="1"/>
</dbReference>
<dbReference type="GO" id="GO:0005886">
    <property type="term" value="C:plasma membrane"/>
    <property type="evidence" value="ECO:0007669"/>
    <property type="project" value="TreeGrafter"/>
</dbReference>
<dbReference type="SUPFAM" id="SSF54631">
    <property type="entry name" value="CBS-domain pair"/>
    <property type="match status" value="1"/>
</dbReference>
<evidence type="ECO:0000256" key="8">
    <source>
        <dbReference type="PROSITE-ProRule" id="PRU00703"/>
    </source>
</evidence>
<dbReference type="GO" id="GO:0005783">
    <property type="term" value="C:endoplasmic reticulum"/>
    <property type="evidence" value="ECO:0007669"/>
    <property type="project" value="TreeGrafter"/>
</dbReference>
<dbReference type="InterPro" id="IPR001807">
    <property type="entry name" value="ClC"/>
</dbReference>
<dbReference type="EMBL" id="AYKW01000002">
    <property type="protein sequence ID" value="PIL36000.1"/>
    <property type="molecule type" value="Genomic_DNA"/>
</dbReference>